<comment type="pathway">
    <text evidence="4">Lipid metabolism.</text>
</comment>
<evidence type="ECO:0000256" key="9">
    <source>
        <dbReference type="ARBA" id="ARBA00022842"/>
    </source>
</evidence>
<feature type="domain" description="Alpha-D-phosphohexomutase alpha/beta/alpha" evidence="16">
    <location>
        <begin position="42"/>
        <end position="178"/>
    </location>
</feature>
<evidence type="ECO:0000256" key="8">
    <source>
        <dbReference type="ARBA" id="ARBA00022723"/>
    </source>
</evidence>
<evidence type="ECO:0000256" key="12">
    <source>
        <dbReference type="ARBA" id="ARBA00041398"/>
    </source>
</evidence>
<evidence type="ECO:0000256" key="14">
    <source>
        <dbReference type="RuleBase" id="RU004326"/>
    </source>
</evidence>
<evidence type="ECO:0000259" key="17">
    <source>
        <dbReference type="Pfam" id="PF02879"/>
    </source>
</evidence>
<name>A0ABR7INS0_9CLOT</name>
<dbReference type="InterPro" id="IPR005844">
    <property type="entry name" value="A-D-PHexomutase_a/b/a-I"/>
</dbReference>
<feature type="domain" description="Alpha-D-phosphohexomutase C-terminal" evidence="15">
    <location>
        <begin position="516"/>
        <end position="562"/>
    </location>
</feature>
<comment type="catalytic activity">
    <reaction evidence="1">
        <text>alpha-D-glucose 1-phosphate = alpha-D-glucose 6-phosphate</text>
        <dbReference type="Rhea" id="RHEA:23536"/>
        <dbReference type="ChEBI" id="CHEBI:58225"/>
        <dbReference type="ChEBI" id="CHEBI:58601"/>
        <dbReference type="EC" id="5.4.2.2"/>
    </reaction>
</comment>
<dbReference type="Gene3D" id="3.30.310.50">
    <property type="entry name" value="Alpha-D-phosphohexomutase, C-terminal domain"/>
    <property type="match status" value="1"/>
</dbReference>
<dbReference type="Proteomes" id="UP000649151">
    <property type="component" value="Unassembled WGS sequence"/>
</dbReference>
<dbReference type="InterPro" id="IPR036900">
    <property type="entry name" value="A-D-PHexomutase_C_sf"/>
</dbReference>
<evidence type="ECO:0000313" key="19">
    <source>
        <dbReference type="EMBL" id="MBC5786719.1"/>
    </source>
</evidence>
<dbReference type="PANTHER" id="PTHR45745:SF1">
    <property type="entry name" value="PHOSPHOGLUCOMUTASE 2B-RELATED"/>
    <property type="match status" value="1"/>
</dbReference>
<sequence>MKEMDLYNQWKSMNLEDQDLVHELAEIEGDQEAIKDRFYCELKFGTAGLRGVIGAGTNRMNIYVVRKTTQAMAEYLKHDYENPAVAISYDSRIKSDVFAKEAASVLAANGVKAYIYRQLMPVPCLSFAVRELNCQAGIMITASHNPAKYNGYKAYGPDGCQMTSESADKVLEYSAKIDAFHDVKLMDFDQAVAESKIEYISEAVEQKYLDAVKARSIHPEALEKANMSVVYTPLNGAGNMPVRKLLAQMGVQNVHVVAEQENPDGNFPTCPFPNPEIREALELGIRDCQTVKPDILLATDPDCDRMGIAVPDKEGNYVLLTGNEVGALLLEYICKERTALGIMPKNPIAVKTIVSTNLVCPICKEYGVELKNVLTGFKYIGEQIGLLEAKGEDDRFIFGFEESYGYLAGSYVRDKDAVIASMMICEMAAFYRQQGISVLGALNHLYEKYGVYRHATISFVCEGASGMERMAQIMSDIRKNRPTSIGGRKVICYADYNASKSTDIATGEVTEIHLPKSDVLEYILEGGATVILRPSGTEPKIKAYYTATAPTVEEAEQIQKELQDDFTKILGF</sequence>
<keyword evidence="20" id="KW-1185">Reference proteome</keyword>
<dbReference type="InterPro" id="IPR016066">
    <property type="entry name" value="A-D-PHexomutase_CS"/>
</dbReference>
<dbReference type="EC" id="5.4.2.2" evidence="6"/>
<evidence type="ECO:0000259" key="16">
    <source>
        <dbReference type="Pfam" id="PF02878"/>
    </source>
</evidence>
<organism evidence="19 20">
    <name type="scientific">Clostridium facile</name>
    <dbReference type="NCBI Taxonomy" id="2763035"/>
    <lineage>
        <taxon>Bacteria</taxon>
        <taxon>Bacillati</taxon>
        <taxon>Bacillota</taxon>
        <taxon>Clostridia</taxon>
        <taxon>Eubacteriales</taxon>
        <taxon>Clostridiaceae</taxon>
        <taxon>Clostridium</taxon>
    </lineage>
</organism>
<dbReference type="PROSITE" id="PS00710">
    <property type="entry name" value="PGM_PMM"/>
    <property type="match status" value="1"/>
</dbReference>
<dbReference type="PRINTS" id="PR00509">
    <property type="entry name" value="PGMPMM"/>
</dbReference>
<comment type="similarity">
    <text evidence="5 14">Belongs to the phosphohexose mutase family.</text>
</comment>
<dbReference type="InterPro" id="IPR005843">
    <property type="entry name" value="A-D-PHexomutase_C"/>
</dbReference>
<dbReference type="Pfam" id="PF02878">
    <property type="entry name" value="PGM_PMM_I"/>
    <property type="match status" value="1"/>
</dbReference>
<dbReference type="EMBL" id="JACOQK010000001">
    <property type="protein sequence ID" value="MBC5786719.1"/>
    <property type="molecule type" value="Genomic_DNA"/>
</dbReference>
<comment type="caution">
    <text evidence="19">The sequence shown here is derived from an EMBL/GenBank/DDBJ whole genome shotgun (WGS) entry which is preliminary data.</text>
</comment>
<dbReference type="Pfam" id="PF02880">
    <property type="entry name" value="PGM_PMM_III"/>
    <property type="match status" value="1"/>
</dbReference>
<dbReference type="CDD" id="cd05799">
    <property type="entry name" value="PGM2"/>
    <property type="match status" value="1"/>
</dbReference>
<comment type="cofactor">
    <cofactor evidence="2">
        <name>Mg(2+)</name>
        <dbReference type="ChEBI" id="CHEBI:18420"/>
    </cofactor>
</comment>
<keyword evidence="10" id="KW-0413">Isomerase</keyword>
<evidence type="ECO:0000256" key="2">
    <source>
        <dbReference type="ARBA" id="ARBA00001946"/>
    </source>
</evidence>
<evidence type="ECO:0000313" key="20">
    <source>
        <dbReference type="Proteomes" id="UP000649151"/>
    </source>
</evidence>
<evidence type="ECO:0000259" key="18">
    <source>
        <dbReference type="Pfam" id="PF02880"/>
    </source>
</evidence>
<evidence type="ECO:0000256" key="11">
    <source>
        <dbReference type="ARBA" id="ARBA00039995"/>
    </source>
</evidence>
<protein>
    <recommendedName>
        <fullName evidence="11">Phosphoglucomutase</fullName>
        <ecNumber evidence="6">5.4.2.2</ecNumber>
    </recommendedName>
    <alternativeName>
        <fullName evidence="13">Alpha-phosphoglucomutase</fullName>
    </alternativeName>
    <alternativeName>
        <fullName evidence="12">Glucose phosphomutase</fullName>
    </alternativeName>
</protein>
<comment type="pathway">
    <text evidence="3">Glycolipid metabolism; diglucosyl-diacylglycerol biosynthesis.</text>
</comment>
<dbReference type="Pfam" id="PF00408">
    <property type="entry name" value="PGM_PMM_IV"/>
    <property type="match status" value="1"/>
</dbReference>
<reference evidence="19 20" key="1">
    <citation type="submission" date="2020-08" db="EMBL/GenBank/DDBJ databases">
        <title>Genome public.</title>
        <authorList>
            <person name="Liu C."/>
            <person name="Sun Q."/>
        </authorList>
    </citation>
    <scope>NUCLEOTIDE SEQUENCE [LARGE SCALE GENOMIC DNA]</scope>
    <source>
        <strain evidence="19 20">NSJ-27</strain>
    </source>
</reference>
<proteinExistence type="inferred from homology"/>
<dbReference type="RefSeq" id="WP_186995957.1">
    <property type="nucleotide sequence ID" value="NZ_JACOQK010000001.1"/>
</dbReference>
<evidence type="ECO:0000256" key="5">
    <source>
        <dbReference type="ARBA" id="ARBA00010231"/>
    </source>
</evidence>
<dbReference type="InterPro" id="IPR005841">
    <property type="entry name" value="Alpha-D-phosphohexomutase_SF"/>
</dbReference>
<dbReference type="SUPFAM" id="SSF53738">
    <property type="entry name" value="Phosphoglucomutase, first 3 domains"/>
    <property type="match status" value="3"/>
</dbReference>
<evidence type="ECO:0000256" key="10">
    <source>
        <dbReference type="ARBA" id="ARBA00023235"/>
    </source>
</evidence>
<dbReference type="InterPro" id="IPR005845">
    <property type="entry name" value="A-D-PHexomutase_a/b/a-II"/>
</dbReference>
<dbReference type="Gene3D" id="3.40.120.10">
    <property type="entry name" value="Alpha-D-Glucose-1,6-Bisphosphate, subunit A, domain 3"/>
    <property type="match status" value="3"/>
</dbReference>
<keyword evidence="9 14" id="KW-0460">Magnesium</keyword>
<keyword evidence="8 14" id="KW-0479">Metal-binding</keyword>
<dbReference type="InterPro" id="IPR016055">
    <property type="entry name" value="A-D-PHexomutase_a/b/a-I/II/III"/>
</dbReference>
<evidence type="ECO:0000256" key="4">
    <source>
        <dbReference type="ARBA" id="ARBA00005189"/>
    </source>
</evidence>
<evidence type="ECO:0000256" key="6">
    <source>
        <dbReference type="ARBA" id="ARBA00012728"/>
    </source>
</evidence>
<dbReference type="Pfam" id="PF02879">
    <property type="entry name" value="PGM_PMM_II"/>
    <property type="match status" value="1"/>
</dbReference>
<dbReference type="PANTHER" id="PTHR45745">
    <property type="entry name" value="PHOSPHOMANNOMUTASE 45A"/>
    <property type="match status" value="1"/>
</dbReference>
<accession>A0ABR7INS0</accession>
<feature type="domain" description="Alpha-D-phosphohexomutase alpha/beta/alpha" evidence="18">
    <location>
        <begin position="322"/>
        <end position="449"/>
    </location>
</feature>
<evidence type="ECO:0000256" key="13">
    <source>
        <dbReference type="ARBA" id="ARBA00041467"/>
    </source>
</evidence>
<feature type="domain" description="Alpha-D-phosphohexomutase alpha/beta/alpha" evidence="17">
    <location>
        <begin position="207"/>
        <end position="315"/>
    </location>
</feature>
<evidence type="ECO:0000259" key="15">
    <source>
        <dbReference type="Pfam" id="PF00408"/>
    </source>
</evidence>
<gene>
    <name evidence="19" type="ORF">H8Z77_01580</name>
</gene>
<evidence type="ECO:0000256" key="7">
    <source>
        <dbReference type="ARBA" id="ARBA00022553"/>
    </source>
</evidence>
<evidence type="ECO:0000256" key="3">
    <source>
        <dbReference type="ARBA" id="ARBA00005164"/>
    </source>
</evidence>
<dbReference type="SUPFAM" id="SSF55957">
    <property type="entry name" value="Phosphoglucomutase, C-terminal domain"/>
    <property type="match status" value="1"/>
</dbReference>
<dbReference type="InterPro" id="IPR005846">
    <property type="entry name" value="A-D-PHexomutase_a/b/a-III"/>
</dbReference>
<keyword evidence="7" id="KW-0597">Phosphoprotein</keyword>
<evidence type="ECO:0000256" key="1">
    <source>
        <dbReference type="ARBA" id="ARBA00000443"/>
    </source>
</evidence>